<sequence length="208" mass="24110">MTSYLLEYIKGIPSNLTECGMVFYFSGFPRRNDWILGLRNFCNDVEFMLNKRPGIFWKFTWSCTAPIALMVIFVFGVVDESKKTHRPLSGPPTSDGSSQSWPSFRFHCGSSLKSTKTRTLELLRGITYSYTKLDDADTPKSFDDRKICECLEASRHLGPSDPLHNINGENRRMPDMSSKFQKQRRTNRFNLLKQWLQKKMYSKSSENC</sequence>
<evidence type="ECO:0000256" key="1">
    <source>
        <dbReference type="ARBA" id="ARBA00004141"/>
    </source>
</evidence>
<dbReference type="EMBL" id="BPLR01012332">
    <property type="protein sequence ID" value="GIY53221.1"/>
    <property type="molecule type" value="Genomic_DNA"/>
</dbReference>
<dbReference type="SUPFAM" id="SSF161070">
    <property type="entry name" value="SNF-like"/>
    <property type="match status" value="1"/>
</dbReference>
<dbReference type="AlphaFoldDB" id="A0AAV4U690"/>
<evidence type="ECO:0000256" key="6">
    <source>
        <dbReference type="ARBA" id="ARBA00022989"/>
    </source>
</evidence>
<evidence type="ECO:0000256" key="2">
    <source>
        <dbReference type="ARBA" id="ARBA00006459"/>
    </source>
</evidence>
<keyword evidence="4 9" id="KW-0812">Transmembrane</keyword>
<accession>A0AAV4U690</accession>
<evidence type="ECO:0000256" key="7">
    <source>
        <dbReference type="ARBA" id="ARBA00023136"/>
    </source>
</evidence>
<feature type="region of interest" description="Disordered" evidence="8">
    <location>
        <begin position="159"/>
        <end position="182"/>
    </location>
</feature>
<keyword evidence="7 9" id="KW-0472">Membrane</keyword>
<comment type="subcellular location">
    <subcellularLocation>
        <location evidence="1">Membrane</location>
        <topology evidence="1">Multi-pass membrane protein</topology>
    </subcellularLocation>
</comment>
<evidence type="ECO:0000256" key="8">
    <source>
        <dbReference type="SAM" id="MobiDB-lite"/>
    </source>
</evidence>
<evidence type="ECO:0000313" key="10">
    <source>
        <dbReference type="EMBL" id="GIY53221.1"/>
    </source>
</evidence>
<protein>
    <submittedName>
        <fullName evidence="10">Sodium-dependent nutrient amino acid transporter 1</fullName>
    </submittedName>
</protein>
<feature type="transmembrane region" description="Helical" evidence="9">
    <location>
        <begin position="55"/>
        <end position="78"/>
    </location>
</feature>
<dbReference type="Pfam" id="PF00209">
    <property type="entry name" value="SNF"/>
    <property type="match status" value="1"/>
</dbReference>
<keyword evidence="5" id="KW-0769">Symport</keyword>
<organism evidence="10 11">
    <name type="scientific">Caerostris extrusa</name>
    <name type="common">Bark spider</name>
    <name type="synonym">Caerostris bankana</name>
    <dbReference type="NCBI Taxonomy" id="172846"/>
    <lineage>
        <taxon>Eukaryota</taxon>
        <taxon>Metazoa</taxon>
        <taxon>Ecdysozoa</taxon>
        <taxon>Arthropoda</taxon>
        <taxon>Chelicerata</taxon>
        <taxon>Arachnida</taxon>
        <taxon>Araneae</taxon>
        <taxon>Araneomorphae</taxon>
        <taxon>Entelegynae</taxon>
        <taxon>Araneoidea</taxon>
        <taxon>Araneidae</taxon>
        <taxon>Caerostris</taxon>
    </lineage>
</organism>
<evidence type="ECO:0000256" key="3">
    <source>
        <dbReference type="ARBA" id="ARBA00022448"/>
    </source>
</evidence>
<gene>
    <name evidence="10" type="primary">NAAT1_1</name>
    <name evidence="10" type="ORF">CEXT_139601</name>
</gene>
<comment type="caution">
    <text evidence="10">The sequence shown here is derived from an EMBL/GenBank/DDBJ whole genome shotgun (WGS) entry which is preliminary data.</text>
</comment>
<dbReference type="GO" id="GO:0015293">
    <property type="term" value="F:symporter activity"/>
    <property type="evidence" value="ECO:0007669"/>
    <property type="project" value="UniProtKB-KW"/>
</dbReference>
<evidence type="ECO:0000256" key="5">
    <source>
        <dbReference type="ARBA" id="ARBA00022847"/>
    </source>
</evidence>
<keyword evidence="6 9" id="KW-1133">Transmembrane helix</keyword>
<dbReference type="Proteomes" id="UP001054945">
    <property type="component" value="Unassembled WGS sequence"/>
</dbReference>
<dbReference type="InterPro" id="IPR037272">
    <property type="entry name" value="SNS_sf"/>
</dbReference>
<keyword evidence="11" id="KW-1185">Reference proteome</keyword>
<evidence type="ECO:0000313" key="11">
    <source>
        <dbReference type="Proteomes" id="UP001054945"/>
    </source>
</evidence>
<reference evidence="10 11" key="1">
    <citation type="submission" date="2021-06" db="EMBL/GenBank/DDBJ databases">
        <title>Caerostris extrusa draft genome.</title>
        <authorList>
            <person name="Kono N."/>
            <person name="Arakawa K."/>
        </authorList>
    </citation>
    <scope>NUCLEOTIDE SEQUENCE [LARGE SCALE GENOMIC DNA]</scope>
</reference>
<dbReference type="GO" id="GO:0016020">
    <property type="term" value="C:membrane"/>
    <property type="evidence" value="ECO:0007669"/>
    <property type="project" value="UniProtKB-SubCell"/>
</dbReference>
<dbReference type="InterPro" id="IPR000175">
    <property type="entry name" value="Na/ntran_symport"/>
</dbReference>
<name>A0AAV4U690_CAEEX</name>
<keyword evidence="3" id="KW-0813">Transport</keyword>
<comment type="similarity">
    <text evidence="2">Belongs to the sodium:neurotransmitter symporter (SNF) (TC 2.A.22) family.</text>
</comment>
<proteinExistence type="inferred from homology"/>
<evidence type="ECO:0000256" key="9">
    <source>
        <dbReference type="SAM" id="Phobius"/>
    </source>
</evidence>
<evidence type="ECO:0000256" key="4">
    <source>
        <dbReference type="ARBA" id="ARBA00022692"/>
    </source>
</evidence>